<proteinExistence type="predicted"/>
<comment type="caution">
    <text evidence="1">The sequence shown here is derived from an EMBL/GenBank/DDBJ whole genome shotgun (WGS) entry which is preliminary data.</text>
</comment>
<dbReference type="Proteomes" id="UP000054995">
    <property type="component" value="Unassembled WGS sequence"/>
</dbReference>
<name>A0A0V1G2L1_TRIPS</name>
<dbReference type="EMBL" id="JYDT01000007">
    <property type="protein sequence ID" value="KRY92338.1"/>
    <property type="molecule type" value="Genomic_DNA"/>
</dbReference>
<accession>A0A0V1G2L1</accession>
<organism evidence="1 2">
    <name type="scientific">Trichinella pseudospiralis</name>
    <name type="common">Parasitic roundworm</name>
    <dbReference type="NCBI Taxonomy" id="6337"/>
    <lineage>
        <taxon>Eukaryota</taxon>
        <taxon>Metazoa</taxon>
        <taxon>Ecdysozoa</taxon>
        <taxon>Nematoda</taxon>
        <taxon>Enoplea</taxon>
        <taxon>Dorylaimia</taxon>
        <taxon>Trichinellida</taxon>
        <taxon>Trichinellidae</taxon>
        <taxon>Trichinella</taxon>
    </lineage>
</organism>
<evidence type="ECO:0000313" key="2">
    <source>
        <dbReference type="Proteomes" id="UP000054995"/>
    </source>
</evidence>
<evidence type="ECO:0000313" key="1">
    <source>
        <dbReference type="EMBL" id="KRY92338.1"/>
    </source>
</evidence>
<dbReference type="AlphaFoldDB" id="A0A0V1G2L1"/>
<sequence length="130" mass="14660">MEVQCKAVSTYEVPYHNSSDNKLTKLGGAFVELLLDRSAQQPTPEETKRRSSQRSVIETKTIAPGAISVNRTNWLHAAIKNAHASATTVILNWILRKFKFFHFPSLISHQQSNIDLYSGPTFLSFHIVFS</sequence>
<gene>
    <name evidence="1" type="ORF">T4D_14397</name>
</gene>
<reference evidence="1 2" key="1">
    <citation type="submission" date="2015-01" db="EMBL/GenBank/DDBJ databases">
        <title>Evolution of Trichinella species and genotypes.</title>
        <authorList>
            <person name="Korhonen P.K."/>
            <person name="Edoardo P."/>
            <person name="Giuseppe L.R."/>
            <person name="Gasser R.B."/>
        </authorList>
    </citation>
    <scope>NUCLEOTIDE SEQUENCE [LARGE SCALE GENOMIC DNA]</scope>
    <source>
        <strain evidence="1">ISS470</strain>
    </source>
</reference>
<protein>
    <submittedName>
        <fullName evidence="1">Uncharacterized protein</fullName>
    </submittedName>
</protein>
<keyword evidence="2" id="KW-1185">Reference proteome</keyword>